<dbReference type="GO" id="GO:0016746">
    <property type="term" value="F:acyltransferase activity"/>
    <property type="evidence" value="ECO:0007669"/>
    <property type="project" value="UniProtKB-KW"/>
</dbReference>
<organism evidence="3 4">
    <name type="scientific">Novosphingobium humi</name>
    <dbReference type="NCBI Taxonomy" id="2282397"/>
    <lineage>
        <taxon>Bacteria</taxon>
        <taxon>Pseudomonadati</taxon>
        <taxon>Pseudomonadota</taxon>
        <taxon>Alphaproteobacteria</taxon>
        <taxon>Sphingomonadales</taxon>
        <taxon>Sphingomonadaceae</taxon>
        <taxon>Novosphingobium</taxon>
    </lineage>
</organism>
<sequence length="348" mass="36917">MSQTTRTAAPVGRLPLLDALRGVAALGVVLHHEAPLYGAPGLFPRAYLAVDFFFMLSGFVLTLAFEPKLRGGLKASDFMLRRAARLWPVLAVGVLIGAGWRLSVGATGHLWLLTLCGLLLVPLRRGPGGLFPINGPQWSLAYELLANAVHALVLARLGNRLLLVFVLACAAVLAWGAYVWGSVGLGDTGRNWWGGFARVGFGYGLGVWLGRQFAAGRVPVAPLGAWAGGLLLPLALFSLPWWPLSVVPGDLLGVFVIFPPALWCAAHVSLRGPGLRIADALGRLSYPAYAIHGPVLIWGASLARAHGAQAAMIRPLTLVAVLVLAVLLAISPLAHGIPAHRFTRRRKG</sequence>
<dbReference type="Pfam" id="PF01757">
    <property type="entry name" value="Acyl_transf_3"/>
    <property type="match status" value="1"/>
</dbReference>
<feature type="transmembrane region" description="Helical" evidence="1">
    <location>
        <begin position="284"/>
        <end position="303"/>
    </location>
</feature>
<keyword evidence="3" id="KW-0012">Acyltransferase</keyword>
<dbReference type="PANTHER" id="PTHR23028">
    <property type="entry name" value="ACETYLTRANSFERASE"/>
    <property type="match status" value="1"/>
</dbReference>
<feature type="transmembrane region" description="Helical" evidence="1">
    <location>
        <begin position="251"/>
        <end position="272"/>
    </location>
</feature>
<keyword evidence="1" id="KW-0472">Membrane</keyword>
<evidence type="ECO:0000256" key="1">
    <source>
        <dbReference type="SAM" id="Phobius"/>
    </source>
</evidence>
<dbReference type="InterPro" id="IPR002656">
    <property type="entry name" value="Acyl_transf_3_dom"/>
</dbReference>
<dbReference type="InterPro" id="IPR050879">
    <property type="entry name" value="Acyltransferase_3"/>
</dbReference>
<evidence type="ECO:0000259" key="2">
    <source>
        <dbReference type="Pfam" id="PF01757"/>
    </source>
</evidence>
<dbReference type="PANTHER" id="PTHR23028:SF134">
    <property type="entry name" value="PUTATIVE (AFU_ORTHOLOGUE AFUA_4G08520)-RELATED"/>
    <property type="match status" value="1"/>
</dbReference>
<dbReference type="Proteomes" id="UP001218231">
    <property type="component" value="Chromosome"/>
</dbReference>
<dbReference type="EMBL" id="CP117417">
    <property type="protein sequence ID" value="WCT76657.1"/>
    <property type="molecule type" value="Genomic_DNA"/>
</dbReference>
<dbReference type="RefSeq" id="WP_273617068.1">
    <property type="nucleotide sequence ID" value="NZ_CP117417.1"/>
</dbReference>
<evidence type="ECO:0000313" key="3">
    <source>
        <dbReference type="EMBL" id="WCT76657.1"/>
    </source>
</evidence>
<feature type="domain" description="Acyltransferase 3" evidence="2">
    <location>
        <begin position="17"/>
        <end position="330"/>
    </location>
</feature>
<keyword evidence="1" id="KW-0812">Transmembrane</keyword>
<gene>
    <name evidence="3" type="ORF">PQ457_12020</name>
</gene>
<feature type="transmembrane region" description="Helical" evidence="1">
    <location>
        <begin position="46"/>
        <end position="65"/>
    </location>
</feature>
<protein>
    <submittedName>
        <fullName evidence="3">Acyltransferase</fullName>
    </submittedName>
</protein>
<keyword evidence="1" id="KW-1133">Transmembrane helix</keyword>
<feature type="transmembrane region" description="Helical" evidence="1">
    <location>
        <begin position="161"/>
        <end position="180"/>
    </location>
</feature>
<feature type="transmembrane region" description="Helical" evidence="1">
    <location>
        <begin position="315"/>
        <end position="337"/>
    </location>
</feature>
<feature type="transmembrane region" description="Helical" evidence="1">
    <location>
        <begin position="192"/>
        <end position="209"/>
    </location>
</feature>
<feature type="transmembrane region" description="Helical" evidence="1">
    <location>
        <begin position="86"/>
        <end position="102"/>
    </location>
</feature>
<proteinExistence type="predicted"/>
<name>A0ABY7TTU8_9SPHN</name>
<evidence type="ECO:0000313" key="4">
    <source>
        <dbReference type="Proteomes" id="UP001218231"/>
    </source>
</evidence>
<reference evidence="3 4" key="1">
    <citation type="submission" date="2023-02" db="EMBL/GenBank/DDBJ databases">
        <title>Genome sequence of Novosphingobium humi KACC 19094.</title>
        <authorList>
            <person name="Kim S."/>
            <person name="Heo J."/>
            <person name="Kwon S.-W."/>
        </authorList>
    </citation>
    <scope>NUCLEOTIDE SEQUENCE [LARGE SCALE GENOMIC DNA]</scope>
    <source>
        <strain evidence="3 4">KACC 19094</strain>
    </source>
</reference>
<accession>A0ABY7TTU8</accession>
<keyword evidence="3" id="KW-0808">Transferase</keyword>
<feature type="transmembrane region" description="Helical" evidence="1">
    <location>
        <begin position="221"/>
        <end position="239"/>
    </location>
</feature>
<keyword evidence="4" id="KW-1185">Reference proteome</keyword>